<dbReference type="Proteomes" id="UP000244005">
    <property type="component" value="Unassembled WGS sequence"/>
</dbReference>
<protein>
    <submittedName>
        <fullName evidence="1">Uncharacterized protein</fullName>
    </submittedName>
</protein>
<dbReference type="Gramene" id="Mp7g04380.1">
    <property type="protein sequence ID" value="Mp7g04380.1.cds1"/>
    <property type="gene ID" value="Mp7g04380"/>
</dbReference>
<evidence type="ECO:0000313" key="2">
    <source>
        <dbReference type="Proteomes" id="UP000244005"/>
    </source>
</evidence>
<organism evidence="1 2">
    <name type="scientific">Marchantia polymorpha</name>
    <name type="common">Common liverwort</name>
    <name type="synonym">Marchantia aquatica</name>
    <dbReference type="NCBI Taxonomy" id="3197"/>
    <lineage>
        <taxon>Eukaryota</taxon>
        <taxon>Viridiplantae</taxon>
        <taxon>Streptophyta</taxon>
        <taxon>Embryophyta</taxon>
        <taxon>Marchantiophyta</taxon>
        <taxon>Marchantiopsida</taxon>
        <taxon>Marchantiidae</taxon>
        <taxon>Marchantiales</taxon>
        <taxon>Marchantiaceae</taxon>
        <taxon>Marchantia</taxon>
    </lineage>
</organism>
<gene>
    <name evidence="1" type="ORF">MARPO_0062s0087</name>
</gene>
<dbReference type="AlphaFoldDB" id="A0A2R6WS34"/>
<sequence>MPCCPVPGGGVGAASWGAGSARGEWKDEERTMAAAAIAQLELVATNLERIRRRGGARGRERKQGKISEACLRDVAHESQNWVATWTEKEAITTRGIWCIKRGG</sequence>
<accession>A0A2R6WS34</accession>
<name>A0A2R6WS34_MARPO</name>
<proteinExistence type="predicted"/>
<keyword evidence="2" id="KW-1185">Reference proteome</keyword>
<evidence type="ECO:0000313" key="1">
    <source>
        <dbReference type="EMBL" id="PTQ36671.1"/>
    </source>
</evidence>
<reference evidence="2" key="1">
    <citation type="journal article" date="2017" name="Cell">
        <title>Insights into land plant evolution garnered from the Marchantia polymorpha genome.</title>
        <authorList>
            <person name="Bowman J.L."/>
            <person name="Kohchi T."/>
            <person name="Yamato K.T."/>
            <person name="Jenkins J."/>
            <person name="Shu S."/>
            <person name="Ishizaki K."/>
            <person name="Yamaoka S."/>
            <person name="Nishihama R."/>
            <person name="Nakamura Y."/>
            <person name="Berger F."/>
            <person name="Adam C."/>
            <person name="Aki S.S."/>
            <person name="Althoff F."/>
            <person name="Araki T."/>
            <person name="Arteaga-Vazquez M.A."/>
            <person name="Balasubrmanian S."/>
            <person name="Barry K."/>
            <person name="Bauer D."/>
            <person name="Boehm C.R."/>
            <person name="Briginshaw L."/>
            <person name="Caballero-Perez J."/>
            <person name="Catarino B."/>
            <person name="Chen F."/>
            <person name="Chiyoda S."/>
            <person name="Chovatia M."/>
            <person name="Davies K.M."/>
            <person name="Delmans M."/>
            <person name="Demura T."/>
            <person name="Dierschke T."/>
            <person name="Dolan L."/>
            <person name="Dorantes-Acosta A.E."/>
            <person name="Eklund D.M."/>
            <person name="Florent S.N."/>
            <person name="Flores-Sandoval E."/>
            <person name="Fujiyama A."/>
            <person name="Fukuzawa H."/>
            <person name="Galik B."/>
            <person name="Grimanelli D."/>
            <person name="Grimwood J."/>
            <person name="Grossniklaus U."/>
            <person name="Hamada T."/>
            <person name="Haseloff J."/>
            <person name="Hetherington A.J."/>
            <person name="Higo A."/>
            <person name="Hirakawa Y."/>
            <person name="Hundley H.N."/>
            <person name="Ikeda Y."/>
            <person name="Inoue K."/>
            <person name="Inoue S.I."/>
            <person name="Ishida S."/>
            <person name="Jia Q."/>
            <person name="Kakita M."/>
            <person name="Kanazawa T."/>
            <person name="Kawai Y."/>
            <person name="Kawashima T."/>
            <person name="Kennedy M."/>
            <person name="Kinose K."/>
            <person name="Kinoshita T."/>
            <person name="Kohara Y."/>
            <person name="Koide E."/>
            <person name="Komatsu K."/>
            <person name="Kopischke S."/>
            <person name="Kubo M."/>
            <person name="Kyozuka J."/>
            <person name="Lagercrantz U."/>
            <person name="Lin S.S."/>
            <person name="Lindquist E."/>
            <person name="Lipzen A.M."/>
            <person name="Lu C.W."/>
            <person name="De Luna E."/>
            <person name="Martienssen R.A."/>
            <person name="Minamino N."/>
            <person name="Mizutani M."/>
            <person name="Mizutani M."/>
            <person name="Mochizuki N."/>
            <person name="Monte I."/>
            <person name="Mosher R."/>
            <person name="Nagasaki H."/>
            <person name="Nakagami H."/>
            <person name="Naramoto S."/>
            <person name="Nishitani K."/>
            <person name="Ohtani M."/>
            <person name="Okamoto T."/>
            <person name="Okumura M."/>
            <person name="Phillips J."/>
            <person name="Pollak B."/>
            <person name="Reinders A."/>
            <person name="Rovekamp M."/>
            <person name="Sano R."/>
            <person name="Sawa S."/>
            <person name="Schmid M.W."/>
            <person name="Shirakawa M."/>
            <person name="Solano R."/>
            <person name="Spunde A."/>
            <person name="Suetsugu N."/>
            <person name="Sugano S."/>
            <person name="Sugiyama A."/>
            <person name="Sun R."/>
            <person name="Suzuki Y."/>
            <person name="Takenaka M."/>
            <person name="Takezawa D."/>
            <person name="Tomogane H."/>
            <person name="Tsuzuki M."/>
            <person name="Ueda T."/>
            <person name="Umeda M."/>
            <person name="Ward J.M."/>
            <person name="Watanabe Y."/>
            <person name="Yazaki K."/>
            <person name="Yokoyama R."/>
            <person name="Yoshitake Y."/>
            <person name="Yotsui I."/>
            <person name="Zachgo S."/>
            <person name="Schmutz J."/>
        </authorList>
    </citation>
    <scope>NUCLEOTIDE SEQUENCE [LARGE SCALE GENOMIC DNA]</scope>
    <source>
        <strain evidence="2">Tak-1</strain>
    </source>
</reference>
<dbReference type="EMBL" id="KZ772734">
    <property type="protein sequence ID" value="PTQ36671.1"/>
    <property type="molecule type" value="Genomic_DNA"/>
</dbReference>